<reference evidence="1 2" key="1">
    <citation type="submission" date="2015-04" db="EMBL/GenBank/DDBJ databases">
        <title>The complete genome sequence of the hyperthermophilic, obligate iron-reducing archaeon Geoglobus ahangari strain 234T.</title>
        <authorList>
            <person name="Manzella M.P."/>
            <person name="Holmes D.E."/>
            <person name="Rocheleau J.M."/>
            <person name="Chung A."/>
            <person name="Reguera G."/>
            <person name="Kashefi K."/>
        </authorList>
    </citation>
    <scope>NUCLEOTIDE SEQUENCE [LARGE SCALE GENOMIC DNA]</scope>
    <source>
        <strain evidence="1 2">234</strain>
    </source>
</reference>
<dbReference type="RefSeq" id="WP_156967433.1">
    <property type="nucleotide sequence ID" value="NZ_CP011267.1"/>
</dbReference>
<dbReference type="EMBL" id="CP011267">
    <property type="protein sequence ID" value="AKG91129.1"/>
    <property type="molecule type" value="Genomic_DNA"/>
</dbReference>
<dbReference type="STRING" id="113653.GAH_01583"/>
<keyword evidence="2" id="KW-1185">Reference proteome</keyword>
<sequence>MGLNPDEFVAAVMAIHKYLEEHSEKPIEIKRDLSYWKIVSRVPGW</sequence>
<dbReference type="HOGENOM" id="CLU_218564_0_0_2"/>
<organism evidence="1 2">
    <name type="scientific">Geoglobus ahangari</name>
    <dbReference type="NCBI Taxonomy" id="113653"/>
    <lineage>
        <taxon>Archaea</taxon>
        <taxon>Methanobacteriati</taxon>
        <taxon>Methanobacteriota</taxon>
        <taxon>Archaeoglobi</taxon>
        <taxon>Archaeoglobales</taxon>
        <taxon>Archaeoglobaceae</taxon>
        <taxon>Geoglobus</taxon>
    </lineage>
</organism>
<dbReference type="InParanoid" id="A0A0F7IEP0"/>
<evidence type="ECO:0000313" key="1">
    <source>
        <dbReference type="EMBL" id="AKG91129.1"/>
    </source>
</evidence>
<protein>
    <submittedName>
        <fullName evidence="1">Uncharacterized protein</fullName>
    </submittedName>
</protein>
<dbReference type="Proteomes" id="UP000034723">
    <property type="component" value="Chromosome"/>
</dbReference>
<evidence type="ECO:0000313" key="2">
    <source>
        <dbReference type="Proteomes" id="UP000034723"/>
    </source>
</evidence>
<name>A0A0F7IEP0_9EURY</name>
<accession>A0A0F7IEP0</accession>
<gene>
    <name evidence="1" type="ORF">GAH_01583</name>
</gene>
<proteinExistence type="predicted"/>
<dbReference type="GeneID" id="43092372"/>
<dbReference type="KEGG" id="gah:GAH_01583"/>
<dbReference type="AlphaFoldDB" id="A0A0F7IEP0"/>